<gene>
    <name evidence="3" type="ORF">EHS15_14965</name>
</gene>
<dbReference type="PROSITE" id="PS50076">
    <property type="entry name" value="DNAJ_2"/>
    <property type="match status" value="1"/>
</dbReference>
<dbReference type="RefSeq" id="WP_135761354.1">
    <property type="nucleotide sequence ID" value="NZ_RQHW01000047.1"/>
</dbReference>
<evidence type="ECO:0000313" key="3">
    <source>
        <dbReference type="EMBL" id="TGN18671.1"/>
    </source>
</evidence>
<dbReference type="EMBL" id="RQHW01000047">
    <property type="protein sequence ID" value="TGN18671.1"/>
    <property type="molecule type" value="Genomic_DNA"/>
</dbReference>
<dbReference type="AlphaFoldDB" id="A0A4R9LYI4"/>
<dbReference type="SMART" id="SM00271">
    <property type="entry name" value="DnaJ"/>
    <property type="match status" value="1"/>
</dbReference>
<keyword evidence="4" id="KW-1185">Reference proteome</keyword>
<dbReference type="Proteomes" id="UP000298058">
    <property type="component" value="Unassembled WGS sequence"/>
</dbReference>
<dbReference type="CDD" id="cd06257">
    <property type="entry name" value="DnaJ"/>
    <property type="match status" value="1"/>
</dbReference>
<dbReference type="OrthoDB" id="326457at2"/>
<protein>
    <submittedName>
        <fullName evidence="3">Molecular chaperone DnaJ</fullName>
    </submittedName>
</protein>
<dbReference type="PRINTS" id="PR00625">
    <property type="entry name" value="JDOMAIN"/>
</dbReference>
<dbReference type="InterPro" id="IPR036869">
    <property type="entry name" value="J_dom_sf"/>
</dbReference>
<evidence type="ECO:0000256" key="1">
    <source>
        <dbReference type="SAM" id="Phobius"/>
    </source>
</evidence>
<evidence type="ECO:0000313" key="4">
    <source>
        <dbReference type="Proteomes" id="UP000298058"/>
    </source>
</evidence>
<proteinExistence type="predicted"/>
<sequence>MSRVRKATYYEILGIDRNSSVEQIRSQFQDLHRFWSQMARANASQAEAQILEITRAFSVLSDPEERQKYDLSLDFEFVLLDGKTKDPDMEEAYDVYRSTHKKTYQEILNEFSFFKDELGDTLWLLKTTTVYLVLSLLVYSLLVLSISFLPESWVEKNAKWRNYLIPVYIVVSALGYLCLRKFFLNPKLRKRKESRKLN</sequence>
<dbReference type="Pfam" id="PF00226">
    <property type="entry name" value="DnaJ"/>
    <property type="match status" value="1"/>
</dbReference>
<organism evidence="3 4">
    <name type="scientific">Leptospira idonii</name>
    <dbReference type="NCBI Taxonomy" id="1193500"/>
    <lineage>
        <taxon>Bacteria</taxon>
        <taxon>Pseudomonadati</taxon>
        <taxon>Spirochaetota</taxon>
        <taxon>Spirochaetia</taxon>
        <taxon>Leptospirales</taxon>
        <taxon>Leptospiraceae</taxon>
        <taxon>Leptospira</taxon>
    </lineage>
</organism>
<keyword evidence="1" id="KW-0812">Transmembrane</keyword>
<dbReference type="InterPro" id="IPR001623">
    <property type="entry name" value="DnaJ_domain"/>
</dbReference>
<feature type="domain" description="J" evidence="2">
    <location>
        <begin position="8"/>
        <end position="73"/>
    </location>
</feature>
<accession>A0A4R9LYI4</accession>
<feature type="transmembrane region" description="Helical" evidence="1">
    <location>
        <begin position="130"/>
        <end position="150"/>
    </location>
</feature>
<reference evidence="3" key="1">
    <citation type="journal article" date="2019" name="PLoS Negl. Trop. Dis.">
        <title>Revisiting the worldwide diversity of Leptospira species in the environment.</title>
        <authorList>
            <person name="Vincent A.T."/>
            <person name="Schiettekatte O."/>
            <person name="Bourhy P."/>
            <person name="Veyrier F.J."/>
            <person name="Picardeau M."/>
        </authorList>
    </citation>
    <scope>NUCLEOTIDE SEQUENCE [LARGE SCALE GENOMIC DNA]</scope>
    <source>
        <strain evidence="3">201300427</strain>
    </source>
</reference>
<evidence type="ECO:0000259" key="2">
    <source>
        <dbReference type="PROSITE" id="PS50076"/>
    </source>
</evidence>
<keyword evidence="1" id="KW-1133">Transmembrane helix</keyword>
<dbReference type="SUPFAM" id="SSF46565">
    <property type="entry name" value="Chaperone J-domain"/>
    <property type="match status" value="1"/>
</dbReference>
<dbReference type="Gene3D" id="1.10.287.110">
    <property type="entry name" value="DnaJ domain"/>
    <property type="match status" value="1"/>
</dbReference>
<comment type="caution">
    <text evidence="3">The sequence shown here is derived from an EMBL/GenBank/DDBJ whole genome shotgun (WGS) entry which is preliminary data.</text>
</comment>
<name>A0A4R9LYI4_9LEPT</name>
<keyword evidence="1" id="KW-0472">Membrane</keyword>
<feature type="transmembrane region" description="Helical" evidence="1">
    <location>
        <begin position="162"/>
        <end position="183"/>
    </location>
</feature>